<dbReference type="Pfam" id="PF18078">
    <property type="entry name" value="Thioredoxin_11"/>
    <property type="match status" value="1"/>
</dbReference>
<dbReference type="InterPro" id="IPR036116">
    <property type="entry name" value="FN3_sf"/>
</dbReference>
<organism evidence="3 4">
    <name type="scientific">Scyliorhinus torazame</name>
    <name type="common">Cloudy catshark</name>
    <name type="synonym">Catulus torazame</name>
    <dbReference type="NCBI Taxonomy" id="75743"/>
    <lineage>
        <taxon>Eukaryota</taxon>
        <taxon>Metazoa</taxon>
        <taxon>Chordata</taxon>
        <taxon>Craniata</taxon>
        <taxon>Vertebrata</taxon>
        <taxon>Chondrichthyes</taxon>
        <taxon>Elasmobranchii</taxon>
        <taxon>Galeomorphii</taxon>
        <taxon>Galeoidea</taxon>
        <taxon>Carcharhiniformes</taxon>
        <taxon>Scyliorhinidae</taxon>
        <taxon>Scyliorhinus</taxon>
    </lineage>
</organism>
<dbReference type="InterPro" id="IPR048997">
    <property type="entry name" value="Stonustoxin-like_helical"/>
</dbReference>
<name>A0A401QK51_SCYTO</name>
<feature type="region of interest" description="Disordered" evidence="1">
    <location>
        <begin position="138"/>
        <end position="157"/>
    </location>
</feature>
<dbReference type="Pfam" id="PF21109">
    <property type="entry name" value="Stonustoxin_helical"/>
    <property type="match status" value="1"/>
</dbReference>
<evidence type="ECO:0000313" key="3">
    <source>
        <dbReference type="EMBL" id="GCB85781.1"/>
    </source>
</evidence>
<reference evidence="3 4" key="1">
    <citation type="journal article" date="2018" name="Nat. Ecol. Evol.">
        <title>Shark genomes provide insights into elasmobranch evolution and the origin of vertebrates.</title>
        <authorList>
            <person name="Hara Y"/>
            <person name="Yamaguchi K"/>
            <person name="Onimaru K"/>
            <person name="Kadota M"/>
            <person name="Koyanagi M"/>
            <person name="Keeley SD"/>
            <person name="Tatsumi K"/>
            <person name="Tanaka K"/>
            <person name="Motone F"/>
            <person name="Kageyama Y"/>
            <person name="Nozu R"/>
            <person name="Adachi N"/>
            <person name="Nishimura O"/>
            <person name="Nakagawa R"/>
            <person name="Tanegashima C"/>
            <person name="Kiyatake I"/>
            <person name="Matsumoto R"/>
            <person name="Murakumo K"/>
            <person name="Nishida K"/>
            <person name="Terakita A"/>
            <person name="Kuratani S"/>
            <person name="Sato K"/>
            <person name="Hyodo S Kuraku.S."/>
        </authorList>
    </citation>
    <scope>NUCLEOTIDE SEQUENCE [LARGE SCALE GENOMIC DNA]</scope>
</reference>
<dbReference type="Proteomes" id="UP000288216">
    <property type="component" value="Unassembled WGS sequence"/>
</dbReference>
<feature type="non-terminal residue" evidence="3">
    <location>
        <position position="390"/>
    </location>
</feature>
<evidence type="ECO:0000259" key="2">
    <source>
        <dbReference type="PROSITE" id="PS50853"/>
    </source>
</evidence>
<dbReference type="InterPro" id="IPR003961">
    <property type="entry name" value="FN3_dom"/>
</dbReference>
<dbReference type="OMA" id="VEDRDWH"/>
<evidence type="ECO:0000313" key="4">
    <source>
        <dbReference type="Proteomes" id="UP000288216"/>
    </source>
</evidence>
<dbReference type="Gene3D" id="2.60.40.10">
    <property type="entry name" value="Immunoglobulins"/>
    <property type="match status" value="2"/>
</dbReference>
<dbReference type="PANTHER" id="PTHR31594:SF16">
    <property type="entry name" value="SI:CH211-281L24.3"/>
    <property type="match status" value="1"/>
</dbReference>
<dbReference type="PROSITE" id="PS50853">
    <property type="entry name" value="FN3"/>
    <property type="match status" value="2"/>
</dbReference>
<dbReference type="EMBL" id="BFAA01207557">
    <property type="protein sequence ID" value="GCB85781.1"/>
    <property type="molecule type" value="Genomic_DNA"/>
</dbReference>
<dbReference type="STRING" id="75743.A0A401QK51"/>
<dbReference type="InterPro" id="IPR052090">
    <property type="entry name" value="Cytolytic_pore-forming_toxin"/>
</dbReference>
<gene>
    <name evidence="3" type="ORF">scyTo_0026506</name>
</gene>
<keyword evidence="4" id="KW-1185">Reference proteome</keyword>
<proteinExistence type="predicted"/>
<evidence type="ECO:0000256" key="1">
    <source>
        <dbReference type="SAM" id="MobiDB-lite"/>
    </source>
</evidence>
<dbReference type="CDD" id="cd00063">
    <property type="entry name" value="FN3"/>
    <property type="match status" value="2"/>
</dbReference>
<dbReference type="SMART" id="SM00060">
    <property type="entry name" value="FN3"/>
    <property type="match status" value="1"/>
</dbReference>
<dbReference type="AlphaFoldDB" id="A0A401QK51"/>
<feature type="domain" description="Fibronectin type-III" evidence="2">
    <location>
        <begin position="229"/>
        <end position="322"/>
    </location>
</feature>
<dbReference type="SUPFAM" id="SSF49265">
    <property type="entry name" value="Fibronectin type III"/>
    <property type="match status" value="1"/>
</dbReference>
<dbReference type="Pfam" id="PF00041">
    <property type="entry name" value="fn3"/>
    <property type="match status" value="1"/>
</dbReference>
<comment type="caution">
    <text evidence="3">The sequence shown here is derived from an EMBL/GenBank/DDBJ whole genome shotgun (WGS) entry which is preliminary data.</text>
</comment>
<dbReference type="InterPro" id="IPR013783">
    <property type="entry name" value="Ig-like_fold"/>
</dbReference>
<sequence>MRCNDLIKSPAHRAFSELQGKVESFKASCLEKQTVFQKELSEILPSIRGLGKEESVLADMLIQKDQSPFSYSCLNTWLEQREEEADTVQGYLAMLGVDVLTYRQLGKVLNDPMIQSLVCFAFTSLGETDTYLQELSNHLRSPRSGTEPGRTSQGDTIQPSQAWFNVESVSHRMRESASQFQQFIDFYKSCDSEISKIAIASVDDKSCPGASVFLYEQGILVKKELTLQKPDIPVICEVSGSSVTLQLKAPVDHTGPVLVFKVGYRAVEDRDWHWQDALAGTETFTVSGLHPHTHYQFRLAPVYKPWIGLLSDPTDRVLTLPATSPGQVSLSDILPTSLTVSWAPPALVGDGVSIGHYFIEYQRGESQEGPWSGLRTEGPSCVYTLDSLSI</sequence>
<dbReference type="PANTHER" id="PTHR31594">
    <property type="entry name" value="AIG1-TYPE G DOMAIN-CONTAINING PROTEIN"/>
    <property type="match status" value="1"/>
</dbReference>
<feature type="domain" description="Fibronectin type-III" evidence="2">
    <location>
        <begin position="324"/>
        <end position="390"/>
    </location>
</feature>
<protein>
    <recommendedName>
        <fullName evidence="2">Fibronectin type-III domain-containing protein</fullName>
    </recommendedName>
</protein>
<accession>A0A401QK51</accession>
<dbReference type="OrthoDB" id="8954335at2759"/>
<dbReference type="InterPro" id="IPR040581">
    <property type="entry name" value="Thioredoxin_11"/>
</dbReference>